<protein>
    <submittedName>
        <fullName evidence="1">Uncharacterized protein</fullName>
    </submittedName>
</protein>
<sequence>MKENLPISNTDWLMYLETEIGKYRDTKGGEGCYMELFRRTLSLARVYGIHEFMLVPGGYERAIRGVLTIISELPGCQSDEVLTEAYIRIETAFITQIDCPQPS</sequence>
<name>A0A1F5YQG8_9BACT</name>
<dbReference type="AlphaFoldDB" id="A0A1F5YQG8"/>
<dbReference type="EMBL" id="MFJD01000008">
    <property type="protein sequence ID" value="OGG02429.1"/>
    <property type="molecule type" value="Genomic_DNA"/>
</dbReference>
<comment type="caution">
    <text evidence="1">The sequence shown here is derived from an EMBL/GenBank/DDBJ whole genome shotgun (WGS) entry which is preliminary data.</text>
</comment>
<evidence type="ECO:0000313" key="1">
    <source>
        <dbReference type="EMBL" id="OGG02429.1"/>
    </source>
</evidence>
<dbReference type="Proteomes" id="UP000178448">
    <property type="component" value="Unassembled WGS sequence"/>
</dbReference>
<reference evidence="1 2" key="1">
    <citation type="journal article" date="2016" name="Nat. Commun.">
        <title>Thousands of microbial genomes shed light on interconnected biogeochemical processes in an aquifer system.</title>
        <authorList>
            <person name="Anantharaman K."/>
            <person name="Brown C.T."/>
            <person name="Hug L.A."/>
            <person name="Sharon I."/>
            <person name="Castelle C.J."/>
            <person name="Probst A.J."/>
            <person name="Thomas B.C."/>
            <person name="Singh A."/>
            <person name="Wilkins M.J."/>
            <person name="Karaoz U."/>
            <person name="Brodie E.L."/>
            <person name="Williams K.H."/>
            <person name="Hubbard S.S."/>
            <person name="Banfield J.F."/>
        </authorList>
    </citation>
    <scope>NUCLEOTIDE SEQUENCE [LARGE SCALE GENOMIC DNA]</scope>
</reference>
<accession>A0A1F5YQG8</accession>
<gene>
    <name evidence="1" type="ORF">A2Z33_05215</name>
</gene>
<evidence type="ECO:0000313" key="2">
    <source>
        <dbReference type="Proteomes" id="UP000178448"/>
    </source>
</evidence>
<proteinExistence type="predicted"/>
<organism evidence="1 2">
    <name type="scientific">Candidatus Gottesmanbacteria bacterium RBG_16_52_11</name>
    <dbReference type="NCBI Taxonomy" id="1798374"/>
    <lineage>
        <taxon>Bacteria</taxon>
        <taxon>Candidatus Gottesmaniibacteriota</taxon>
    </lineage>
</organism>